<feature type="domain" description="Transposase DDE" evidence="1">
    <location>
        <begin position="3"/>
        <end position="97"/>
    </location>
</feature>
<protein>
    <submittedName>
        <fullName evidence="2">Transposase DDE domain-containing protein</fullName>
    </submittedName>
</protein>
<proteinExistence type="predicted"/>
<sequence length="104" mass="11815">YARKQDCAACALKPHCTPNQATRKISRSRYEHARQKAREIAKTDAYVTSGYARKKVEMLFAHLKRILGLDRLRLRGPNGAKDEFHIAATVQNLRKLAKLRPSVA</sequence>
<evidence type="ECO:0000259" key="1">
    <source>
        <dbReference type="Pfam" id="PF13751"/>
    </source>
</evidence>
<name>A0A1I2BQ53_9RHOB</name>
<dbReference type="PANTHER" id="PTHR33408">
    <property type="entry name" value="TRANSPOSASE"/>
    <property type="match status" value="1"/>
</dbReference>
<dbReference type="AlphaFoldDB" id="A0A1I2BQ53"/>
<organism evidence="2 3">
    <name type="scientific">Roseivivax sediminis</name>
    <dbReference type="NCBI Taxonomy" id="936889"/>
    <lineage>
        <taxon>Bacteria</taxon>
        <taxon>Pseudomonadati</taxon>
        <taxon>Pseudomonadota</taxon>
        <taxon>Alphaproteobacteria</taxon>
        <taxon>Rhodobacterales</taxon>
        <taxon>Roseobacteraceae</taxon>
        <taxon>Roseivivax</taxon>
    </lineage>
</organism>
<evidence type="ECO:0000313" key="2">
    <source>
        <dbReference type="EMBL" id="SFE58169.1"/>
    </source>
</evidence>
<dbReference type="RefSeq" id="WP_223163117.1">
    <property type="nucleotide sequence ID" value="NZ_FOMS01000011.1"/>
</dbReference>
<accession>A0A1I2BQ53</accession>
<dbReference type="InterPro" id="IPR025668">
    <property type="entry name" value="Tnp_DDE_dom"/>
</dbReference>
<dbReference type="Proteomes" id="UP000325289">
    <property type="component" value="Unassembled WGS sequence"/>
</dbReference>
<feature type="non-terminal residue" evidence="2">
    <location>
        <position position="1"/>
    </location>
</feature>
<evidence type="ECO:0000313" key="3">
    <source>
        <dbReference type="Proteomes" id="UP000325289"/>
    </source>
</evidence>
<dbReference type="EMBL" id="FOMS01000011">
    <property type="protein sequence ID" value="SFE58169.1"/>
    <property type="molecule type" value="Genomic_DNA"/>
</dbReference>
<dbReference type="Pfam" id="PF13751">
    <property type="entry name" value="DDE_Tnp_1_6"/>
    <property type="match status" value="1"/>
</dbReference>
<dbReference type="PANTHER" id="PTHR33408:SF2">
    <property type="entry name" value="TRANSPOSASE DDE DOMAIN-CONTAINING PROTEIN"/>
    <property type="match status" value="1"/>
</dbReference>
<gene>
    <name evidence="2" type="ORF">SAMN04515678_111140</name>
</gene>
<keyword evidence="3" id="KW-1185">Reference proteome</keyword>
<reference evidence="2 3" key="1">
    <citation type="submission" date="2016-10" db="EMBL/GenBank/DDBJ databases">
        <authorList>
            <person name="Varghese N."/>
            <person name="Submissions S."/>
        </authorList>
    </citation>
    <scope>NUCLEOTIDE SEQUENCE [LARGE SCALE GENOMIC DNA]</scope>
    <source>
        <strain evidence="3">YIM D21,KCTC 23444,ACCC 10710</strain>
    </source>
</reference>